<keyword evidence="1" id="KW-0472">Membrane</keyword>
<protein>
    <submittedName>
        <fullName evidence="2">Uncharacterized protein</fullName>
    </submittedName>
</protein>
<gene>
    <name evidence="2" type="ORF">JAAARDRAFT_192479</name>
</gene>
<dbReference type="HOGENOM" id="CLU_1686883_0_0_1"/>
<proteinExistence type="predicted"/>
<dbReference type="EMBL" id="KL197716">
    <property type="protein sequence ID" value="KDQ58900.1"/>
    <property type="molecule type" value="Genomic_DNA"/>
</dbReference>
<keyword evidence="3" id="KW-1185">Reference proteome</keyword>
<dbReference type="AlphaFoldDB" id="A0A067PYF7"/>
<feature type="transmembrane region" description="Helical" evidence="1">
    <location>
        <begin position="57"/>
        <end position="80"/>
    </location>
</feature>
<dbReference type="Proteomes" id="UP000027265">
    <property type="component" value="Unassembled WGS sequence"/>
</dbReference>
<evidence type="ECO:0000256" key="1">
    <source>
        <dbReference type="SAM" id="Phobius"/>
    </source>
</evidence>
<organism evidence="2 3">
    <name type="scientific">Jaapia argillacea MUCL 33604</name>
    <dbReference type="NCBI Taxonomy" id="933084"/>
    <lineage>
        <taxon>Eukaryota</taxon>
        <taxon>Fungi</taxon>
        <taxon>Dikarya</taxon>
        <taxon>Basidiomycota</taxon>
        <taxon>Agaricomycotina</taxon>
        <taxon>Agaricomycetes</taxon>
        <taxon>Agaricomycetidae</taxon>
        <taxon>Jaapiales</taxon>
        <taxon>Jaapiaceae</taxon>
        <taxon>Jaapia</taxon>
    </lineage>
</organism>
<feature type="transmembrane region" description="Helical" evidence="1">
    <location>
        <begin position="12"/>
        <end position="37"/>
    </location>
</feature>
<reference evidence="3" key="1">
    <citation type="journal article" date="2014" name="Proc. Natl. Acad. Sci. U.S.A.">
        <title>Extensive sampling of basidiomycete genomes demonstrates inadequacy of the white-rot/brown-rot paradigm for wood decay fungi.</title>
        <authorList>
            <person name="Riley R."/>
            <person name="Salamov A.A."/>
            <person name="Brown D.W."/>
            <person name="Nagy L.G."/>
            <person name="Floudas D."/>
            <person name="Held B.W."/>
            <person name="Levasseur A."/>
            <person name="Lombard V."/>
            <person name="Morin E."/>
            <person name="Otillar R."/>
            <person name="Lindquist E.A."/>
            <person name="Sun H."/>
            <person name="LaButti K.M."/>
            <person name="Schmutz J."/>
            <person name="Jabbour D."/>
            <person name="Luo H."/>
            <person name="Baker S.E."/>
            <person name="Pisabarro A.G."/>
            <person name="Walton J.D."/>
            <person name="Blanchette R.A."/>
            <person name="Henrissat B."/>
            <person name="Martin F."/>
            <person name="Cullen D."/>
            <person name="Hibbett D.S."/>
            <person name="Grigoriev I.V."/>
        </authorList>
    </citation>
    <scope>NUCLEOTIDE SEQUENCE [LARGE SCALE GENOMIC DNA]</scope>
    <source>
        <strain evidence="3">MUCL 33604</strain>
    </source>
</reference>
<keyword evidence="1" id="KW-0812">Transmembrane</keyword>
<evidence type="ECO:0000313" key="2">
    <source>
        <dbReference type="EMBL" id="KDQ58900.1"/>
    </source>
</evidence>
<keyword evidence="1" id="KW-1133">Transmembrane helix</keyword>
<sequence length="156" mass="17627">MYERSALVSGAMAICYLIQIAGALAFFLSSNANFIVVAAPLARRTRCVIQKVPKHVWVTWVCIMAFEAVLFLLALYKAVLHLSRFQYRWRTEIVTEVLLRDSFGVHNIPVDHHFPIRSPVRRVTNHGELLGHNDLYSGFLPRPEHPPGLPPASDVP</sequence>
<accession>A0A067PYF7</accession>
<dbReference type="InParanoid" id="A0A067PYF7"/>
<name>A0A067PYF7_9AGAM</name>
<evidence type="ECO:0000313" key="3">
    <source>
        <dbReference type="Proteomes" id="UP000027265"/>
    </source>
</evidence>